<dbReference type="Proteomes" id="UP001515480">
    <property type="component" value="Unassembled WGS sequence"/>
</dbReference>
<feature type="transmembrane region" description="Helical" evidence="3">
    <location>
        <begin position="390"/>
        <end position="410"/>
    </location>
</feature>
<keyword evidence="5" id="KW-1185">Reference proteome</keyword>
<evidence type="ECO:0000313" key="4">
    <source>
        <dbReference type="EMBL" id="KAL1529475.1"/>
    </source>
</evidence>
<evidence type="ECO:0000313" key="5">
    <source>
        <dbReference type="Proteomes" id="UP001515480"/>
    </source>
</evidence>
<feature type="compositionally biased region" description="Polar residues" evidence="2">
    <location>
        <begin position="25"/>
        <end position="35"/>
    </location>
</feature>
<keyword evidence="3" id="KW-1133">Transmembrane helix</keyword>
<evidence type="ECO:0000256" key="1">
    <source>
        <dbReference type="SAM" id="Coils"/>
    </source>
</evidence>
<comment type="caution">
    <text evidence="4">The sequence shown here is derived from an EMBL/GenBank/DDBJ whole genome shotgun (WGS) entry which is preliminary data.</text>
</comment>
<accession>A0AB34K5S6</accession>
<feature type="compositionally biased region" description="Low complexity" evidence="2">
    <location>
        <begin position="269"/>
        <end position="291"/>
    </location>
</feature>
<evidence type="ECO:0000256" key="2">
    <source>
        <dbReference type="SAM" id="MobiDB-lite"/>
    </source>
</evidence>
<feature type="compositionally biased region" description="Pro residues" evidence="2">
    <location>
        <begin position="292"/>
        <end position="305"/>
    </location>
</feature>
<keyword evidence="1" id="KW-0175">Coiled coil</keyword>
<feature type="region of interest" description="Disordered" evidence="2">
    <location>
        <begin position="1"/>
        <end position="53"/>
    </location>
</feature>
<feature type="transmembrane region" description="Helical" evidence="3">
    <location>
        <begin position="504"/>
        <end position="528"/>
    </location>
</feature>
<protein>
    <submittedName>
        <fullName evidence="4">Uncharacterized protein</fullName>
    </submittedName>
</protein>
<feature type="compositionally biased region" description="Pro residues" evidence="2">
    <location>
        <begin position="314"/>
        <end position="328"/>
    </location>
</feature>
<dbReference type="AlphaFoldDB" id="A0AB34K5S6"/>
<feature type="region of interest" description="Disordered" evidence="2">
    <location>
        <begin position="259"/>
        <end position="344"/>
    </location>
</feature>
<gene>
    <name evidence="4" type="ORF">AB1Y20_000422</name>
</gene>
<sequence>MDDAPKESRRGARVRWEALPPESGRSPTSTWSESVGGTPPDTPTPEKGTEGLDIPPWLVQAERMLLEGQSPPFPVAAAGLPATTGAEEMDMARWLDDAESMLHPAPPDASASSAPEAPSLAGAAAYDKSLIGDYTPNGTSVYGYDKYDARGGAATTPRAAPSRSDARSSLAGCEGEGRAQACLWTPPVGGAAAPLPYGGGTAATMAAARAQQAAEAAAAKVVAAERALQEAAAAKAAAQAAAEEAMAAAAAELAVAEGGRRGGGGSMAAGGAEDAAMPARARGEATATSTPPLRPPPPTPPPPFAQPRASASPPLRPRPAAAVPPAPAGRPRGASAPLPGSGRDAALAPSVAAAAAPAALPPAAAARRASESRGAAAPAKRKAWSARRGVVLTVLTAHGLLSPVAFHGWWCVPRIALLLPLLPVVDINFASPDGELLGNTFSLSRVLTLADLLSIITRDDALIQPTHTIYQDFEAACAWYVRCAIGFAVVCFLGSKLRRRMFNACFALASLALIACEIIMFGFVWPLAGAVLATVVLSLEPEKALERRFLKSD</sequence>
<feature type="transmembrane region" description="Helical" evidence="3">
    <location>
        <begin position="479"/>
        <end position="497"/>
    </location>
</feature>
<dbReference type="EMBL" id="JBGBPQ010000001">
    <property type="protein sequence ID" value="KAL1529475.1"/>
    <property type="molecule type" value="Genomic_DNA"/>
</dbReference>
<evidence type="ECO:0000256" key="3">
    <source>
        <dbReference type="SAM" id="Phobius"/>
    </source>
</evidence>
<feature type="compositionally biased region" description="Low complexity" evidence="2">
    <location>
        <begin position="329"/>
        <end position="344"/>
    </location>
</feature>
<keyword evidence="3" id="KW-0812">Transmembrane</keyword>
<name>A0AB34K5S6_PRYPA</name>
<feature type="coiled-coil region" evidence="1">
    <location>
        <begin position="207"/>
        <end position="248"/>
    </location>
</feature>
<proteinExistence type="predicted"/>
<organism evidence="4 5">
    <name type="scientific">Prymnesium parvum</name>
    <name type="common">Toxic golden alga</name>
    <dbReference type="NCBI Taxonomy" id="97485"/>
    <lineage>
        <taxon>Eukaryota</taxon>
        <taxon>Haptista</taxon>
        <taxon>Haptophyta</taxon>
        <taxon>Prymnesiophyceae</taxon>
        <taxon>Prymnesiales</taxon>
        <taxon>Prymnesiaceae</taxon>
        <taxon>Prymnesium</taxon>
    </lineage>
</organism>
<keyword evidence="3" id="KW-0472">Membrane</keyword>
<reference evidence="4 5" key="1">
    <citation type="journal article" date="2024" name="Science">
        <title>Giant polyketide synthase enzymes in the biosynthesis of giant marine polyether toxins.</title>
        <authorList>
            <person name="Fallon T.R."/>
            <person name="Shende V.V."/>
            <person name="Wierzbicki I.H."/>
            <person name="Pendleton A.L."/>
            <person name="Watervoot N.F."/>
            <person name="Auber R.P."/>
            <person name="Gonzalez D.J."/>
            <person name="Wisecaver J.H."/>
            <person name="Moore B.S."/>
        </authorList>
    </citation>
    <scope>NUCLEOTIDE SEQUENCE [LARGE SCALE GENOMIC DNA]</scope>
    <source>
        <strain evidence="4 5">12B1</strain>
    </source>
</reference>
<feature type="compositionally biased region" description="Basic and acidic residues" evidence="2">
    <location>
        <begin position="1"/>
        <end position="16"/>
    </location>
</feature>